<dbReference type="RefSeq" id="WP_115999651.1">
    <property type="nucleotide sequence ID" value="NZ_QUOV01000001.1"/>
</dbReference>
<reference evidence="6 7" key="1">
    <citation type="submission" date="2018-08" db="EMBL/GenBank/DDBJ databases">
        <title>Thalassotalea euphylliae genome.</title>
        <authorList>
            <person name="Summers S."/>
            <person name="Rice S.A."/>
            <person name="Freckelton M.L."/>
            <person name="Nedved B.T."/>
            <person name="Hadfield M.G."/>
        </authorList>
    </citation>
    <scope>NUCLEOTIDE SEQUENCE [LARGE SCALE GENOMIC DNA]</scope>
    <source>
        <strain evidence="6 7">H2</strain>
    </source>
</reference>
<evidence type="ECO:0000256" key="2">
    <source>
        <dbReference type="ARBA" id="ARBA00023015"/>
    </source>
</evidence>
<comment type="similarity">
    <text evidence="1">Belongs to the LysR transcriptional regulatory family.</text>
</comment>
<dbReference type="GO" id="GO:0003700">
    <property type="term" value="F:DNA-binding transcription factor activity"/>
    <property type="evidence" value="ECO:0007669"/>
    <property type="project" value="InterPro"/>
</dbReference>
<evidence type="ECO:0000256" key="3">
    <source>
        <dbReference type="ARBA" id="ARBA00023125"/>
    </source>
</evidence>
<dbReference type="GO" id="GO:0043565">
    <property type="term" value="F:sequence-specific DNA binding"/>
    <property type="evidence" value="ECO:0007669"/>
    <property type="project" value="TreeGrafter"/>
</dbReference>
<dbReference type="InterPro" id="IPR036388">
    <property type="entry name" value="WH-like_DNA-bd_sf"/>
</dbReference>
<dbReference type="SUPFAM" id="SSF53850">
    <property type="entry name" value="Periplasmic binding protein-like II"/>
    <property type="match status" value="1"/>
</dbReference>
<dbReference type="InterPro" id="IPR058163">
    <property type="entry name" value="LysR-type_TF_proteobact-type"/>
</dbReference>
<dbReference type="PANTHER" id="PTHR30537">
    <property type="entry name" value="HTH-TYPE TRANSCRIPTIONAL REGULATOR"/>
    <property type="match status" value="1"/>
</dbReference>
<accession>A0A3E0UEJ0</accession>
<evidence type="ECO:0000256" key="1">
    <source>
        <dbReference type="ARBA" id="ARBA00009437"/>
    </source>
</evidence>
<dbReference type="Pfam" id="PF03466">
    <property type="entry name" value="LysR_substrate"/>
    <property type="match status" value="1"/>
</dbReference>
<evidence type="ECO:0000259" key="5">
    <source>
        <dbReference type="PROSITE" id="PS50931"/>
    </source>
</evidence>
<gene>
    <name evidence="6" type="ORF">DXX92_06120</name>
</gene>
<keyword evidence="3" id="KW-0238">DNA-binding</keyword>
<evidence type="ECO:0000256" key="4">
    <source>
        <dbReference type="ARBA" id="ARBA00023163"/>
    </source>
</evidence>
<dbReference type="Gene3D" id="1.10.10.10">
    <property type="entry name" value="Winged helix-like DNA-binding domain superfamily/Winged helix DNA-binding domain"/>
    <property type="match status" value="1"/>
</dbReference>
<feature type="domain" description="HTH lysR-type" evidence="5">
    <location>
        <begin position="1"/>
        <end position="60"/>
    </location>
</feature>
<dbReference type="EMBL" id="QUOV01000001">
    <property type="protein sequence ID" value="REL34977.1"/>
    <property type="molecule type" value="Genomic_DNA"/>
</dbReference>
<dbReference type="SUPFAM" id="SSF46785">
    <property type="entry name" value="Winged helix' DNA-binding domain"/>
    <property type="match status" value="1"/>
</dbReference>
<name>A0A3E0UEJ0_9GAMM</name>
<dbReference type="Gene3D" id="3.40.190.290">
    <property type="match status" value="1"/>
</dbReference>
<dbReference type="AlphaFoldDB" id="A0A3E0UEJ0"/>
<organism evidence="6 7">
    <name type="scientific">Thalassotalea euphylliae</name>
    <dbReference type="NCBI Taxonomy" id="1655234"/>
    <lineage>
        <taxon>Bacteria</taxon>
        <taxon>Pseudomonadati</taxon>
        <taxon>Pseudomonadota</taxon>
        <taxon>Gammaproteobacteria</taxon>
        <taxon>Alteromonadales</taxon>
        <taxon>Colwelliaceae</taxon>
        <taxon>Thalassotalea</taxon>
    </lineage>
</organism>
<comment type="caution">
    <text evidence="6">The sequence shown here is derived from an EMBL/GenBank/DDBJ whole genome shotgun (WGS) entry which is preliminary data.</text>
</comment>
<sequence length="308" mass="34114">MKKVLDDIQVFCAVVEQGSLKKASEQLGVPHSTVSRRLDALESSLGLDLIKRTTREISVTARGHQLYQECSPLLASLTNSINAAVADEIRFNGELSISMPVRAGVDFLGSWLIDFAADHPDLSLSIGLSNVNQNLVREQLDLAFRVGPLEDSSAIALHLWDIPYVVCAHKDLLIEAGLVCPKVMSTEQIQQITITESQLSALPAVVTLPASQWAFQSTDNQTHLFTTNQKLTLDDLGLAYHSVGNGRFVGFIPEVMHTNPEVLEINVEGLTPRTRAMYAYYYGRRHTISQIRHLVGYIKQRYAAQESE</sequence>
<dbReference type="GO" id="GO:0006351">
    <property type="term" value="P:DNA-templated transcription"/>
    <property type="evidence" value="ECO:0007669"/>
    <property type="project" value="TreeGrafter"/>
</dbReference>
<dbReference type="PROSITE" id="PS50931">
    <property type="entry name" value="HTH_LYSR"/>
    <property type="match status" value="1"/>
</dbReference>
<dbReference type="PANTHER" id="PTHR30537:SF5">
    <property type="entry name" value="HTH-TYPE TRANSCRIPTIONAL ACTIVATOR TTDR-RELATED"/>
    <property type="match status" value="1"/>
</dbReference>
<keyword evidence="4" id="KW-0804">Transcription</keyword>
<dbReference type="FunFam" id="1.10.10.10:FF:000001">
    <property type="entry name" value="LysR family transcriptional regulator"/>
    <property type="match status" value="1"/>
</dbReference>
<dbReference type="InterPro" id="IPR005119">
    <property type="entry name" value="LysR_subst-bd"/>
</dbReference>
<protein>
    <submittedName>
        <fullName evidence="6">LysR family transcriptional regulator</fullName>
    </submittedName>
</protein>
<dbReference type="Proteomes" id="UP000256999">
    <property type="component" value="Unassembled WGS sequence"/>
</dbReference>
<keyword evidence="2" id="KW-0805">Transcription regulation</keyword>
<evidence type="ECO:0000313" key="6">
    <source>
        <dbReference type="EMBL" id="REL34977.1"/>
    </source>
</evidence>
<proteinExistence type="inferred from homology"/>
<dbReference type="InterPro" id="IPR000847">
    <property type="entry name" value="LysR_HTH_N"/>
</dbReference>
<dbReference type="InterPro" id="IPR036390">
    <property type="entry name" value="WH_DNA-bd_sf"/>
</dbReference>
<dbReference type="Pfam" id="PF00126">
    <property type="entry name" value="HTH_1"/>
    <property type="match status" value="1"/>
</dbReference>
<evidence type="ECO:0000313" key="7">
    <source>
        <dbReference type="Proteomes" id="UP000256999"/>
    </source>
</evidence>
<dbReference type="OrthoDB" id="9786526at2"/>